<feature type="domain" description="C2H2-type" evidence="9">
    <location>
        <begin position="578"/>
        <end position="607"/>
    </location>
</feature>
<dbReference type="WBParaSite" id="maker-uti_cns_0009343-snap-gene-0.2-mRNA-1">
    <property type="protein sequence ID" value="maker-uti_cns_0009343-snap-gene-0.2-mRNA-1"/>
    <property type="gene ID" value="maker-uti_cns_0009343-snap-gene-0.2"/>
</dbReference>
<dbReference type="SMART" id="SM00355">
    <property type="entry name" value="ZnF_C2H2"/>
    <property type="match status" value="8"/>
</dbReference>
<reference evidence="11" key="1">
    <citation type="submission" date="2016-11" db="UniProtKB">
        <authorList>
            <consortium name="WormBaseParasite"/>
        </authorList>
    </citation>
    <scope>IDENTIFICATION</scope>
</reference>
<evidence type="ECO:0000256" key="6">
    <source>
        <dbReference type="ARBA" id="ARBA00023242"/>
    </source>
</evidence>
<evidence type="ECO:0000313" key="11">
    <source>
        <dbReference type="WBParaSite" id="maker-uti_cns_0009343-snap-gene-0.2-mRNA-1"/>
    </source>
</evidence>
<keyword evidence="4 7" id="KW-0863">Zinc-finger</keyword>
<evidence type="ECO:0000256" key="5">
    <source>
        <dbReference type="ARBA" id="ARBA00022833"/>
    </source>
</evidence>
<protein>
    <submittedName>
        <fullName evidence="11">C2H2-type domain-containing protein</fullName>
    </submittedName>
</protein>
<evidence type="ECO:0000256" key="1">
    <source>
        <dbReference type="ARBA" id="ARBA00004123"/>
    </source>
</evidence>
<dbReference type="InterPro" id="IPR036236">
    <property type="entry name" value="Znf_C2H2_sf"/>
</dbReference>
<sequence length="985" mass="107347">MQSQAPPPPPPPPPPLSLPMSISLSPLTASVAAIDSKLSTVTKKSLRKSVAKRTMQPSGRGSANRMRAGEAHDGGGGVGPVGGSGAAVGGVRASLHPGAYFNRLPSLRAARRAETPLLAHSQGQPSVLPTVVRKRTTSSSMNQTGGGKRGRRESSVLHICDQCNRRCFGKKNLVIHKATCHGTPPQKTIYCCLGRAQDGLPCGEKDEDLATMKRHVMINHIKIDPYICKLCNPEAVFTVGLHDKHLYKQHGSFCTRENAHRHLLQQSSHECIASMRRSLNPNSDATDNSPMRQQQLAQWRTFSALVKKEFCGVVQVSDDLKQRLIGDENSSCNVCQLDLSSPEALRSHFEAQPNCEVRFACPHCSHDLLGPEQFLEHLKAKHGDFNAANPRACVTKKVVWLKRSRQRPAKTADEQPLDLTVAAAKDDSGAIDDSGCPLTPAKDSAMLNPFLNAWSSPVWPGLFPWPFSYPQLLAASGGLPGVYSQAATAGATAAATSTPAAPDLQVACATPKPQQQQQQQRQEAEEAVVTTAAAEAAVPGGPGSVSGGLSNCSDSDGEGSPLKKKAKKNSYKDAPNLIFCPFNNCKQSFPWMSSLKRHIITHTSHKPYCCTRCTQSFSTKSNRERHMERIHHIKVKGNHAFLSTDELSTFSEHDKVAEKIGEELLNQLGNNVVTSVNPQRLLQRPDCCDQDSNGLGGGVSGDRDSALSTSPSHHSLLSASIEHRPPTSSFSAVGRIADEIIATSDGRDACKCPECQFSSAIRRDALEHLRFRHVDVWQLVAARSRLATVDAVMADGAAAPCSDEDEPADDDTAAAVESVNNKVDDEVDDEELEYDAVSAFGAVVTTDEEAEDEDELAGTIEGCRLLCLVCNARLWSPRQLRRHMRGHTGCKPHRCRICSSPFRLRQSLGRHLRSRHPSEMQQYRLQHRQQQKQQSSVDQHSLLFQPWQPFQQQQLHQSKQESANGTESQINLRMSSTPTSGRSSS</sequence>
<evidence type="ECO:0000313" key="10">
    <source>
        <dbReference type="Proteomes" id="UP000095280"/>
    </source>
</evidence>
<dbReference type="AlphaFoldDB" id="A0A1I8I2B0"/>
<accession>A0A1I8I2B0</accession>
<keyword evidence="2" id="KW-0479">Metal-binding</keyword>
<keyword evidence="10" id="KW-1185">Reference proteome</keyword>
<keyword evidence="3" id="KW-0677">Repeat</keyword>
<feature type="region of interest" description="Disordered" evidence="8">
    <location>
        <begin position="1"/>
        <end position="21"/>
    </location>
</feature>
<dbReference type="InterPro" id="IPR050527">
    <property type="entry name" value="Snail/Krueppel_Znf"/>
</dbReference>
<organism evidence="10 11">
    <name type="scientific">Macrostomum lignano</name>
    <dbReference type="NCBI Taxonomy" id="282301"/>
    <lineage>
        <taxon>Eukaryota</taxon>
        <taxon>Metazoa</taxon>
        <taxon>Spiralia</taxon>
        <taxon>Lophotrochozoa</taxon>
        <taxon>Platyhelminthes</taxon>
        <taxon>Rhabditophora</taxon>
        <taxon>Macrostomorpha</taxon>
        <taxon>Macrostomida</taxon>
        <taxon>Macrostomidae</taxon>
        <taxon>Macrostomum</taxon>
    </lineage>
</organism>
<dbReference type="InterPro" id="IPR013087">
    <property type="entry name" value="Znf_C2H2_type"/>
</dbReference>
<name>A0A1I8I2B0_9PLAT</name>
<keyword evidence="5" id="KW-0862">Zinc</keyword>
<feature type="region of interest" description="Disordered" evidence="8">
    <location>
        <begin position="913"/>
        <end position="938"/>
    </location>
</feature>
<dbReference type="PROSITE" id="PS00028">
    <property type="entry name" value="ZINC_FINGER_C2H2_1"/>
    <property type="match status" value="5"/>
</dbReference>
<dbReference type="GO" id="GO:0000978">
    <property type="term" value="F:RNA polymerase II cis-regulatory region sequence-specific DNA binding"/>
    <property type="evidence" value="ECO:0007669"/>
    <property type="project" value="TreeGrafter"/>
</dbReference>
<feature type="domain" description="C2H2-type" evidence="9">
    <location>
        <begin position="865"/>
        <end position="892"/>
    </location>
</feature>
<dbReference type="GO" id="GO:0005634">
    <property type="term" value="C:nucleus"/>
    <property type="evidence" value="ECO:0007669"/>
    <property type="project" value="UniProtKB-SubCell"/>
</dbReference>
<evidence type="ECO:0000256" key="2">
    <source>
        <dbReference type="ARBA" id="ARBA00022723"/>
    </source>
</evidence>
<evidence type="ECO:0000256" key="8">
    <source>
        <dbReference type="SAM" id="MobiDB-lite"/>
    </source>
</evidence>
<dbReference type="PANTHER" id="PTHR24388:SF54">
    <property type="entry name" value="PROTEIN ESCARGOT"/>
    <property type="match status" value="1"/>
</dbReference>
<proteinExistence type="predicted"/>
<dbReference type="PROSITE" id="PS50157">
    <property type="entry name" value="ZINC_FINGER_C2H2_2"/>
    <property type="match status" value="4"/>
</dbReference>
<evidence type="ECO:0000256" key="3">
    <source>
        <dbReference type="ARBA" id="ARBA00022737"/>
    </source>
</evidence>
<feature type="domain" description="C2H2-type" evidence="9">
    <location>
        <begin position="893"/>
        <end position="921"/>
    </location>
</feature>
<dbReference type="GO" id="GO:0000981">
    <property type="term" value="F:DNA-binding transcription factor activity, RNA polymerase II-specific"/>
    <property type="evidence" value="ECO:0007669"/>
    <property type="project" value="TreeGrafter"/>
</dbReference>
<feature type="region of interest" description="Disordered" evidence="8">
    <location>
        <begin position="693"/>
        <end position="714"/>
    </location>
</feature>
<feature type="compositionally biased region" description="Polar residues" evidence="8">
    <location>
        <begin position="961"/>
        <end position="974"/>
    </location>
</feature>
<feature type="domain" description="C2H2-type" evidence="9">
    <location>
        <begin position="608"/>
        <end position="631"/>
    </location>
</feature>
<keyword evidence="6" id="KW-0539">Nucleus</keyword>
<comment type="subcellular location">
    <subcellularLocation>
        <location evidence="1">Nucleus</location>
    </subcellularLocation>
</comment>
<feature type="region of interest" description="Disordered" evidence="8">
    <location>
        <begin position="508"/>
        <end position="567"/>
    </location>
</feature>
<dbReference type="SUPFAM" id="SSF57667">
    <property type="entry name" value="beta-beta-alpha zinc fingers"/>
    <property type="match status" value="2"/>
</dbReference>
<dbReference type="PANTHER" id="PTHR24388">
    <property type="entry name" value="ZINC FINGER PROTEIN"/>
    <property type="match status" value="1"/>
</dbReference>
<dbReference type="Gene3D" id="3.30.160.60">
    <property type="entry name" value="Classic Zinc Finger"/>
    <property type="match status" value="3"/>
</dbReference>
<feature type="compositionally biased region" description="Pro residues" evidence="8">
    <location>
        <begin position="1"/>
        <end position="17"/>
    </location>
</feature>
<feature type="region of interest" description="Disordered" evidence="8">
    <location>
        <begin position="42"/>
        <end position="81"/>
    </location>
</feature>
<evidence type="ECO:0000256" key="4">
    <source>
        <dbReference type="ARBA" id="ARBA00022771"/>
    </source>
</evidence>
<dbReference type="GO" id="GO:0008270">
    <property type="term" value="F:zinc ion binding"/>
    <property type="evidence" value="ECO:0007669"/>
    <property type="project" value="UniProtKB-KW"/>
</dbReference>
<dbReference type="Proteomes" id="UP000095280">
    <property type="component" value="Unplaced"/>
</dbReference>
<feature type="compositionally biased region" description="Low complexity" evidence="8">
    <location>
        <begin position="975"/>
        <end position="985"/>
    </location>
</feature>
<feature type="compositionally biased region" description="Low complexity" evidence="8">
    <location>
        <begin position="514"/>
        <end position="539"/>
    </location>
</feature>
<feature type="region of interest" description="Disordered" evidence="8">
    <location>
        <begin position="951"/>
        <end position="985"/>
    </location>
</feature>
<evidence type="ECO:0000256" key="7">
    <source>
        <dbReference type="PROSITE-ProRule" id="PRU00042"/>
    </source>
</evidence>
<evidence type="ECO:0000259" key="9">
    <source>
        <dbReference type="PROSITE" id="PS50157"/>
    </source>
</evidence>